<keyword evidence="6" id="KW-1185">Reference proteome</keyword>
<feature type="transmembrane region" description="Helical" evidence="3">
    <location>
        <begin position="455"/>
        <end position="477"/>
    </location>
</feature>
<feature type="non-terminal residue" evidence="5">
    <location>
        <position position="699"/>
    </location>
</feature>
<dbReference type="GO" id="GO:0016020">
    <property type="term" value="C:membrane"/>
    <property type="evidence" value="ECO:0007669"/>
    <property type="project" value="InterPro"/>
</dbReference>
<dbReference type="Proteomes" id="UP000327493">
    <property type="component" value="Chromosome 4"/>
</dbReference>
<feature type="transmembrane region" description="Helical" evidence="3">
    <location>
        <begin position="423"/>
        <end position="449"/>
    </location>
</feature>
<reference evidence="5 6" key="1">
    <citation type="submission" date="2019-08" db="EMBL/GenBank/DDBJ databases">
        <title>A chromosome-level genome assembly, high-density linkage maps, and genome scans reveal the genomic architecture of hybrid incompatibilities underlying speciation via character displacement in darters (Percidae: Etheostominae).</title>
        <authorList>
            <person name="Moran R.L."/>
            <person name="Catchen J.M."/>
            <person name="Fuller R.C."/>
        </authorList>
    </citation>
    <scope>NUCLEOTIDE SEQUENCE [LARGE SCALE GENOMIC DNA]</scope>
    <source>
        <strain evidence="5">EspeVRDwgs_2016</strain>
        <tissue evidence="5">Muscle</tissue>
    </source>
</reference>
<feature type="region of interest" description="Disordered" evidence="2">
    <location>
        <begin position="57"/>
        <end position="128"/>
    </location>
</feature>
<sequence length="699" mass="79292">MRTVSFPRRLLLRVMTGFSYNRGFVLGWLWRGLEFLWCCGKKVGWLPIRWFKSIKGQGKPEKNVEDQPNYSEGEEGEEGEEVVEQSRCEGQRENAADGKKAADSNRDLAYERPRLNKDGDTFDSEHEEYRVETTDELYCGYDSTWETEVHPKSTFPRTRRPAASRYYNKFSRFENSARDMQNYRHDYPNQYRPQRFIKPVSDDKPNLKFYLGLTPSLPDGVYIHQFHREWYEKYDKLESVHSYIQWLFPLQEPGMNYEASTLTKEEIKEFCQNSTAKANLLESYKLMLDFYGIRLRDENTGEVKRASNWRDRFDNLNSHTHNNLRITRILKCLATLGYPHYQAPLVCFFLEETLVHKELPNVKDSVLNYFVFAVLDKKQRRSLIKFAYTNYDRKDEFVWCPKKIQMMWSSASKPQKRANGKRGLIPAFVFFPVSLPVSPLVCVLIPVPLSLRVPVPLALLPSAAVSFSGTLWIMFSFSGTFRITISFSASLRVVFFFSARGLFLGLAQDRGLFPCCALDRGPFLLLYPTLALCSTACPGPCPMKACRHGGLPALFPSGGPRTAPSVSLQSVVRDQKQESGGASGRPDACLDCGLPCDMEDLWEPLEALAVVAHCGEQVLAHPSAYQSGTALILQNAEKGGVYSPAQKILDVVVRMEGLEVGLLLGVEPHAHQTETAGDPWALENGTEEEAGFQSDQGVA</sequence>
<dbReference type="EMBL" id="VOFY01000004">
    <property type="protein sequence ID" value="KAA8593460.1"/>
    <property type="molecule type" value="Genomic_DNA"/>
</dbReference>
<accession>A0A5J5DJT0</accession>
<evidence type="ECO:0000313" key="5">
    <source>
        <dbReference type="EMBL" id="KAA8593460.1"/>
    </source>
</evidence>
<dbReference type="InterPro" id="IPR039574">
    <property type="entry name" value="OGFr"/>
</dbReference>
<evidence type="ECO:0000256" key="3">
    <source>
        <dbReference type="SAM" id="Phobius"/>
    </source>
</evidence>
<dbReference type="InterPro" id="IPR006757">
    <property type="entry name" value="OGF_rcpt"/>
</dbReference>
<feature type="domain" description="Opioid growth factor receptor (OGFr) conserved" evidence="4">
    <location>
        <begin position="202"/>
        <end position="403"/>
    </location>
</feature>
<feature type="region of interest" description="Disordered" evidence="2">
    <location>
        <begin position="676"/>
        <end position="699"/>
    </location>
</feature>
<keyword evidence="3" id="KW-1133">Transmembrane helix</keyword>
<comment type="similarity">
    <text evidence="1">Belongs to the opioid growth factor receptor family.</text>
</comment>
<dbReference type="GO" id="GO:0140625">
    <property type="term" value="F:opioid growth factor receptor activity"/>
    <property type="evidence" value="ECO:0007669"/>
    <property type="project" value="InterPro"/>
</dbReference>
<evidence type="ECO:0000259" key="4">
    <source>
        <dbReference type="Pfam" id="PF04664"/>
    </source>
</evidence>
<dbReference type="PANTHER" id="PTHR14015">
    <property type="entry name" value="OPIOID GROWTH FACTOR RECEPTOR OGFR ZETA-TYPE OPIOID RECEPTOR"/>
    <property type="match status" value="1"/>
</dbReference>
<keyword evidence="3" id="KW-0812">Transmembrane</keyword>
<dbReference type="Pfam" id="PF04664">
    <property type="entry name" value="OGFr_N"/>
    <property type="match status" value="1"/>
</dbReference>
<feature type="compositionally biased region" description="Basic and acidic residues" evidence="2">
    <location>
        <begin position="84"/>
        <end position="128"/>
    </location>
</feature>
<name>A0A5J5DJT0_9PERO</name>
<feature type="compositionally biased region" description="Acidic residues" evidence="2">
    <location>
        <begin position="72"/>
        <end position="83"/>
    </location>
</feature>
<evidence type="ECO:0000256" key="2">
    <source>
        <dbReference type="SAM" id="MobiDB-lite"/>
    </source>
</evidence>
<organism evidence="5 6">
    <name type="scientific">Etheostoma spectabile</name>
    <name type="common">orangethroat darter</name>
    <dbReference type="NCBI Taxonomy" id="54343"/>
    <lineage>
        <taxon>Eukaryota</taxon>
        <taxon>Metazoa</taxon>
        <taxon>Chordata</taxon>
        <taxon>Craniata</taxon>
        <taxon>Vertebrata</taxon>
        <taxon>Euteleostomi</taxon>
        <taxon>Actinopterygii</taxon>
        <taxon>Neopterygii</taxon>
        <taxon>Teleostei</taxon>
        <taxon>Neoteleostei</taxon>
        <taxon>Acanthomorphata</taxon>
        <taxon>Eupercaria</taxon>
        <taxon>Perciformes</taxon>
        <taxon>Percoidei</taxon>
        <taxon>Percidae</taxon>
        <taxon>Etheostomatinae</taxon>
        <taxon>Etheostoma</taxon>
    </lineage>
</organism>
<dbReference type="AlphaFoldDB" id="A0A5J5DJT0"/>
<evidence type="ECO:0000256" key="1">
    <source>
        <dbReference type="ARBA" id="ARBA00010365"/>
    </source>
</evidence>
<protein>
    <recommendedName>
        <fullName evidence="4">Opioid growth factor receptor (OGFr) conserved domain-containing protein</fullName>
    </recommendedName>
</protein>
<proteinExistence type="inferred from homology"/>
<gene>
    <name evidence="5" type="ORF">FQN60_009576</name>
</gene>
<dbReference type="PANTHER" id="PTHR14015:SF1">
    <property type="entry name" value="OPIOID GROWTH FACTOR RECEPTOR"/>
    <property type="match status" value="1"/>
</dbReference>
<comment type="caution">
    <text evidence="5">The sequence shown here is derived from an EMBL/GenBank/DDBJ whole genome shotgun (WGS) entry which is preliminary data.</text>
</comment>
<keyword evidence="3" id="KW-0472">Membrane</keyword>
<evidence type="ECO:0000313" key="6">
    <source>
        <dbReference type="Proteomes" id="UP000327493"/>
    </source>
</evidence>